<dbReference type="Pfam" id="PF21983">
    <property type="entry name" value="NikA-like"/>
    <property type="match status" value="1"/>
</dbReference>
<dbReference type="RefSeq" id="WP_242993456.1">
    <property type="nucleotide sequence ID" value="NZ_QICS01000003.1"/>
</dbReference>
<comment type="caution">
    <text evidence="1">The sequence shown here is derived from an EMBL/GenBank/DDBJ whole genome shotgun (WGS) entry which is preliminary data.</text>
</comment>
<evidence type="ECO:0000313" key="2">
    <source>
        <dbReference type="Proteomes" id="UP000247523"/>
    </source>
</evidence>
<proteinExistence type="predicted"/>
<reference evidence="1 2" key="1">
    <citation type="submission" date="2018-05" db="EMBL/GenBank/DDBJ databases">
        <title>Genomic Encyclopedia of Type Strains, Phase IV (KMG-IV): sequencing the most valuable type-strain genomes for metagenomic binning, comparative biology and taxonomic classification.</title>
        <authorList>
            <person name="Goeker M."/>
        </authorList>
    </citation>
    <scope>NUCLEOTIDE SEQUENCE [LARGE SCALE GENOMIC DNA]</scope>
    <source>
        <strain evidence="1 2">DSM 28816</strain>
    </source>
</reference>
<dbReference type="InterPro" id="IPR053842">
    <property type="entry name" value="NikA-like"/>
</dbReference>
<evidence type="ECO:0000313" key="1">
    <source>
        <dbReference type="EMBL" id="PXV91671.1"/>
    </source>
</evidence>
<name>A0A318ETF9_9FIRM</name>
<dbReference type="Proteomes" id="UP000247523">
    <property type="component" value="Unassembled WGS sequence"/>
</dbReference>
<dbReference type="EMBL" id="QICS01000003">
    <property type="protein sequence ID" value="PXV91671.1"/>
    <property type="molecule type" value="Genomic_DNA"/>
</dbReference>
<accession>A0A318ETF9</accession>
<dbReference type="AlphaFoldDB" id="A0A318ETF9"/>
<organism evidence="1 2">
    <name type="scientific">Lachnotalea glycerini</name>
    <dbReference type="NCBI Taxonomy" id="1763509"/>
    <lineage>
        <taxon>Bacteria</taxon>
        <taxon>Bacillati</taxon>
        <taxon>Bacillota</taxon>
        <taxon>Clostridia</taxon>
        <taxon>Lachnospirales</taxon>
        <taxon>Lachnospiraceae</taxon>
        <taxon>Lachnotalea</taxon>
    </lineage>
</organism>
<sequence length="141" mass="16348">MQLTEKKEATKIFTLEGLPMADGKRKYYSNKKERKVTFKLSENDYLKLMEEAKEAGVDKSKYLRALVQNGGKIDFTFPKDRINLIRQITGIATNINQITKVANTMSYVPFQDLKDIKEALLEIQRLLREVLTIWQSQKSCI</sequence>
<gene>
    <name evidence="1" type="ORF">C8E03_103229</name>
</gene>
<protein>
    <submittedName>
        <fullName evidence="1">Mobilization protein MobC</fullName>
    </submittedName>
</protein>